<keyword evidence="5" id="KW-0813">Transport</keyword>
<dbReference type="InterPro" id="IPR035906">
    <property type="entry name" value="MetI-like_sf"/>
</dbReference>
<comment type="caution">
    <text evidence="7">The sequence shown here is derived from an EMBL/GenBank/DDBJ whole genome shotgun (WGS) entry which is preliminary data.</text>
</comment>
<keyword evidence="4 5" id="KW-0472">Membrane</keyword>
<dbReference type="OrthoDB" id="7056428at2"/>
<dbReference type="PROSITE" id="PS50928">
    <property type="entry name" value="ABC_TM1"/>
    <property type="match status" value="2"/>
</dbReference>
<comment type="subcellular location">
    <subcellularLocation>
        <location evidence="1 5">Cell membrane</location>
        <topology evidence="1 5">Multi-pass membrane protein</topology>
    </subcellularLocation>
</comment>
<dbReference type="InterPro" id="IPR000515">
    <property type="entry name" value="MetI-like"/>
</dbReference>
<evidence type="ECO:0000256" key="2">
    <source>
        <dbReference type="ARBA" id="ARBA00022692"/>
    </source>
</evidence>
<feature type="transmembrane region" description="Helical" evidence="5">
    <location>
        <begin position="542"/>
        <end position="567"/>
    </location>
</feature>
<dbReference type="Pfam" id="PF00528">
    <property type="entry name" value="BPD_transp_1"/>
    <property type="match status" value="2"/>
</dbReference>
<dbReference type="PANTHER" id="PTHR43496">
    <property type="entry name" value="PROTEIN LPLB"/>
    <property type="match status" value="1"/>
</dbReference>
<organism evidence="7 8">
    <name type="scientific">Desulfobotulus mexicanus</name>
    <dbReference type="NCBI Taxonomy" id="2586642"/>
    <lineage>
        <taxon>Bacteria</taxon>
        <taxon>Pseudomonadati</taxon>
        <taxon>Thermodesulfobacteriota</taxon>
        <taxon>Desulfobacteria</taxon>
        <taxon>Desulfobacterales</taxon>
        <taxon>Desulfobacteraceae</taxon>
        <taxon>Desulfobotulus</taxon>
    </lineage>
</organism>
<evidence type="ECO:0000256" key="3">
    <source>
        <dbReference type="ARBA" id="ARBA00022989"/>
    </source>
</evidence>
<feature type="transmembrane region" description="Helical" evidence="5">
    <location>
        <begin position="171"/>
        <end position="195"/>
    </location>
</feature>
<feature type="transmembrane region" description="Helical" evidence="5">
    <location>
        <begin position="272"/>
        <end position="290"/>
    </location>
</feature>
<protein>
    <submittedName>
        <fullName evidence="7">ABC transporter permease subunit</fullName>
    </submittedName>
</protein>
<name>A0A5Q4VG88_9BACT</name>
<accession>A0A5Q4VG88</accession>
<feature type="transmembrane region" description="Helical" evidence="5">
    <location>
        <begin position="216"/>
        <end position="239"/>
    </location>
</feature>
<dbReference type="CDD" id="cd06261">
    <property type="entry name" value="TM_PBP2"/>
    <property type="match status" value="2"/>
</dbReference>
<keyword evidence="2 5" id="KW-0812">Transmembrane</keyword>
<keyword evidence="8" id="KW-1185">Reference proteome</keyword>
<evidence type="ECO:0000259" key="6">
    <source>
        <dbReference type="PROSITE" id="PS50928"/>
    </source>
</evidence>
<dbReference type="PANTHER" id="PTHR43496:SF1">
    <property type="entry name" value="POLYGALACTURONAN_RHAMNOGALACTURONAN TRANSPORT SYSTEM PERMEASE PROTEIN YTEP"/>
    <property type="match status" value="1"/>
</dbReference>
<proteinExistence type="inferred from homology"/>
<evidence type="ECO:0000256" key="1">
    <source>
        <dbReference type="ARBA" id="ARBA00004651"/>
    </source>
</evidence>
<feature type="transmembrane region" description="Helical" evidence="5">
    <location>
        <begin position="39"/>
        <end position="62"/>
    </location>
</feature>
<dbReference type="Proteomes" id="UP000321899">
    <property type="component" value="Unassembled WGS sequence"/>
</dbReference>
<keyword evidence="3 5" id="KW-1133">Transmembrane helix</keyword>
<reference evidence="7 8" key="1">
    <citation type="submission" date="2019-06" db="EMBL/GenBank/DDBJ databases">
        <title>Desulfobotulus mexicanus sp. nov., a novel sulfate-reducing bacterium isolated from the sediment of an alkaline crater lake in Mexico.</title>
        <authorList>
            <person name="Hirschler-Rea A."/>
        </authorList>
    </citation>
    <scope>NUCLEOTIDE SEQUENCE [LARGE SCALE GENOMIC DNA]</scope>
    <source>
        <strain evidence="7 8">PAR22N</strain>
    </source>
</reference>
<feature type="domain" description="ABC transmembrane type-1" evidence="6">
    <location>
        <begin position="93"/>
        <end position="291"/>
    </location>
</feature>
<dbReference type="Gene3D" id="1.10.3720.10">
    <property type="entry name" value="MetI-like"/>
    <property type="match status" value="2"/>
</dbReference>
<evidence type="ECO:0000256" key="5">
    <source>
        <dbReference type="RuleBase" id="RU363032"/>
    </source>
</evidence>
<feature type="transmembrane region" description="Helical" evidence="5">
    <location>
        <begin position="324"/>
        <end position="350"/>
    </location>
</feature>
<dbReference type="AlphaFoldDB" id="A0A5Q4VG88"/>
<evidence type="ECO:0000313" key="8">
    <source>
        <dbReference type="Proteomes" id="UP000321899"/>
    </source>
</evidence>
<sequence length="579" mass="63388">MALIRQEEEPSPRLFPRRMLTMITPAVFVQKMKQMDGEALLKGLMPLLVALPLVLFVLYPMVHILGRSFQTPEGTGFGNYISVMGTSRFLGLVYNSFAVTLMTTGITLILAYIYAYAIQRTRIPFKNFFRLLALIPVFAPSLVQAQGLVLLLGRNGLINRTFGTDFSIYGYWGIVIASVLYVFPYAFLIFSASLAMADNRLYESSRILGAGSVRTFLKVTLPSTRFAVMASGFVVFTLVMTDFGNPMVIGGDYSVLATEVYNQVIGQANFELGAVIGMILLLPVALAVGLEKWLTRGGNMEISDRAQPLEIQPHLPRDLAFGSFVLPMASVILAVVGVVIFASFTHLWPYRMEFSLRHYNFDVQNGIAPLWNSIYIGLMAAGIGVIVAGLGAWVTERCRTFMDGPLYFLCIAPAAIPGMVLGLGYVLAFNHPSSPVSMLYGSLLLLAICNVYHYHAQGFLIASTSMKQIAGTYDEASAALGGSFIRTLRRITLPLMWPTLVGVAVFFFMRSMVTLSAVIFLITPSTQVAAVSVLMLEDRGAVNQAAAFSVCIMAVVVGVLLVARLLLNAFGYRHISLIR</sequence>
<dbReference type="RefSeq" id="WP_139447453.1">
    <property type="nucleotide sequence ID" value="NZ_VDMB01000006.1"/>
</dbReference>
<feature type="transmembrane region" description="Helical" evidence="5">
    <location>
        <begin position="370"/>
        <end position="394"/>
    </location>
</feature>
<feature type="transmembrane region" description="Helical" evidence="5">
    <location>
        <begin position="495"/>
        <end position="522"/>
    </location>
</feature>
<comment type="similarity">
    <text evidence="5">Belongs to the binding-protein-dependent transport system permease family.</text>
</comment>
<gene>
    <name evidence="7" type="ORF">FIM25_06310</name>
</gene>
<evidence type="ECO:0000313" key="7">
    <source>
        <dbReference type="EMBL" id="TYT75011.1"/>
    </source>
</evidence>
<dbReference type="GO" id="GO:0055085">
    <property type="term" value="P:transmembrane transport"/>
    <property type="evidence" value="ECO:0007669"/>
    <property type="project" value="InterPro"/>
</dbReference>
<evidence type="ECO:0000256" key="4">
    <source>
        <dbReference type="ARBA" id="ARBA00023136"/>
    </source>
</evidence>
<dbReference type="SUPFAM" id="SSF161098">
    <property type="entry name" value="MetI-like"/>
    <property type="match status" value="2"/>
</dbReference>
<dbReference type="GO" id="GO:0005886">
    <property type="term" value="C:plasma membrane"/>
    <property type="evidence" value="ECO:0007669"/>
    <property type="project" value="UniProtKB-SubCell"/>
</dbReference>
<feature type="transmembrane region" description="Helical" evidence="5">
    <location>
        <begin position="438"/>
        <end position="456"/>
    </location>
</feature>
<dbReference type="EMBL" id="VDMB01000006">
    <property type="protein sequence ID" value="TYT75011.1"/>
    <property type="molecule type" value="Genomic_DNA"/>
</dbReference>
<feature type="transmembrane region" description="Helical" evidence="5">
    <location>
        <begin position="128"/>
        <end position="151"/>
    </location>
</feature>
<feature type="domain" description="ABC transmembrane type-1" evidence="6">
    <location>
        <begin position="370"/>
        <end position="563"/>
    </location>
</feature>
<feature type="transmembrane region" description="Helical" evidence="5">
    <location>
        <begin position="406"/>
        <end position="426"/>
    </location>
</feature>
<feature type="transmembrane region" description="Helical" evidence="5">
    <location>
        <begin position="92"/>
        <end position="116"/>
    </location>
</feature>